<protein>
    <recommendedName>
        <fullName evidence="3">Fibronectin type-III domain-containing protein</fullName>
    </recommendedName>
</protein>
<dbReference type="AlphaFoldDB" id="A0AAV2PVP4"/>
<sequence length="433" mass="48087">MKAENILTRRSRNRDMDQRTFMCLKTINKHGISAASVISEPLVTGRGEGGDAEREVRAWLSHPILDLLPPEPVSATSIKLRWKLQKDARRYVHGFYIRYRDLTSGTRHFRMEMVTKSNPQEYTIKELAKDTQYEFFMIPYHSQIHGHPSNSRIEKTLEDVPSSPPSGLQSSVVNVSTTVLTWLPPLPGRSNGVLTSYTLWVFVNNTHQQANVTVPASQRTFALYNLTFGATYSFLVAAHTKVGVGPASLVYSWIQDPLAPAGGFLSHQVASPIMTALQEAWFIGTLGVGLSLAVSVFVVTVIYRRKIEKKEAEGTKSEDSCPNGDMCRQWVERGLCIRSNQSEDGQASSAADYSNQNGNAVTPYTELDSVQSSGTEGQPVTSTYNPIHNGILINEENTNKKIPVYGSHFGDDLSVLKSTNLILYCPLEKLNIF</sequence>
<gene>
    <name evidence="4" type="ORF">MNOR_LOCUS4211</name>
</gene>
<feature type="transmembrane region" description="Helical" evidence="2">
    <location>
        <begin position="280"/>
        <end position="303"/>
    </location>
</feature>
<evidence type="ECO:0000313" key="4">
    <source>
        <dbReference type="EMBL" id="CAL4064720.1"/>
    </source>
</evidence>
<keyword evidence="2" id="KW-0472">Membrane</keyword>
<dbReference type="PANTHER" id="PTHR13817:SF172">
    <property type="entry name" value="IG-LIKE DOMAIN-CONTAINING PROTEIN"/>
    <property type="match status" value="1"/>
</dbReference>
<dbReference type="GO" id="GO:0031430">
    <property type="term" value="C:M band"/>
    <property type="evidence" value="ECO:0007669"/>
    <property type="project" value="TreeGrafter"/>
</dbReference>
<dbReference type="EMBL" id="CAXKWB010001529">
    <property type="protein sequence ID" value="CAL4064720.1"/>
    <property type="molecule type" value="Genomic_DNA"/>
</dbReference>
<dbReference type="SUPFAM" id="SSF49265">
    <property type="entry name" value="Fibronectin type III"/>
    <property type="match status" value="1"/>
</dbReference>
<accession>A0AAV2PVP4</accession>
<dbReference type="Proteomes" id="UP001497623">
    <property type="component" value="Unassembled WGS sequence"/>
</dbReference>
<evidence type="ECO:0000313" key="5">
    <source>
        <dbReference type="Proteomes" id="UP001497623"/>
    </source>
</evidence>
<organism evidence="4 5">
    <name type="scientific">Meganyctiphanes norvegica</name>
    <name type="common">Northern krill</name>
    <name type="synonym">Thysanopoda norvegica</name>
    <dbReference type="NCBI Taxonomy" id="48144"/>
    <lineage>
        <taxon>Eukaryota</taxon>
        <taxon>Metazoa</taxon>
        <taxon>Ecdysozoa</taxon>
        <taxon>Arthropoda</taxon>
        <taxon>Crustacea</taxon>
        <taxon>Multicrustacea</taxon>
        <taxon>Malacostraca</taxon>
        <taxon>Eumalacostraca</taxon>
        <taxon>Eucarida</taxon>
        <taxon>Euphausiacea</taxon>
        <taxon>Euphausiidae</taxon>
        <taxon>Meganyctiphanes</taxon>
    </lineage>
</organism>
<keyword evidence="1" id="KW-0677">Repeat</keyword>
<dbReference type="PROSITE" id="PS50853">
    <property type="entry name" value="FN3"/>
    <property type="match status" value="2"/>
</dbReference>
<evidence type="ECO:0000256" key="2">
    <source>
        <dbReference type="SAM" id="Phobius"/>
    </source>
</evidence>
<dbReference type="SMART" id="SM00060">
    <property type="entry name" value="FN3"/>
    <property type="match status" value="2"/>
</dbReference>
<keyword evidence="2" id="KW-0812">Transmembrane</keyword>
<feature type="non-terminal residue" evidence="4">
    <location>
        <position position="433"/>
    </location>
</feature>
<dbReference type="InterPro" id="IPR013783">
    <property type="entry name" value="Ig-like_fold"/>
</dbReference>
<keyword evidence="2" id="KW-1133">Transmembrane helix</keyword>
<proteinExistence type="predicted"/>
<dbReference type="Gene3D" id="2.60.40.10">
    <property type="entry name" value="Immunoglobulins"/>
    <property type="match status" value="2"/>
</dbReference>
<dbReference type="InterPro" id="IPR036116">
    <property type="entry name" value="FN3_sf"/>
</dbReference>
<evidence type="ECO:0000256" key="1">
    <source>
        <dbReference type="ARBA" id="ARBA00022737"/>
    </source>
</evidence>
<name>A0AAV2PVP4_MEGNR</name>
<feature type="domain" description="Fibronectin type-III" evidence="3">
    <location>
        <begin position="164"/>
        <end position="261"/>
    </location>
</feature>
<dbReference type="GO" id="GO:0045214">
    <property type="term" value="P:sarcomere organization"/>
    <property type="evidence" value="ECO:0007669"/>
    <property type="project" value="TreeGrafter"/>
</dbReference>
<dbReference type="InterPro" id="IPR003961">
    <property type="entry name" value="FN3_dom"/>
</dbReference>
<evidence type="ECO:0000259" key="3">
    <source>
        <dbReference type="PROSITE" id="PS50853"/>
    </source>
</evidence>
<dbReference type="Pfam" id="PF00041">
    <property type="entry name" value="fn3"/>
    <property type="match status" value="2"/>
</dbReference>
<keyword evidence="5" id="KW-1185">Reference proteome</keyword>
<feature type="domain" description="Fibronectin type-III" evidence="3">
    <location>
        <begin position="63"/>
        <end position="159"/>
    </location>
</feature>
<dbReference type="CDD" id="cd00063">
    <property type="entry name" value="FN3"/>
    <property type="match status" value="2"/>
</dbReference>
<reference evidence="4 5" key="1">
    <citation type="submission" date="2024-05" db="EMBL/GenBank/DDBJ databases">
        <authorList>
            <person name="Wallberg A."/>
        </authorList>
    </citation>
    <scope>NUCLEOTIDE SEQUENCE [LARGE SCALE GENOMIC DNA]</scope>
</reference>
<dbReference type="InterPro" id="IPR050964">
    <property type="entry name" value="Striated_Muscle_Regulatory"/>
</dbReference>
<comment type="caution">
    <text evidence="4">The sequence shown here is derived from an EMBL/GenBank/DDBJ whole genome shotgun (WGS) entry which is preliminary data.</text>
</comment>
<dbReference type="PANTHER" id="PTHR13817">
    <property type="entry name" value="TITIN"/>
    <property type="match status" value="1"/>
</dbReference>